<keyword evidence="6" id="KW-1185">Reference proteome</keyword>
<dbReference type="InterPro" id="IPR001509">
    <property type="entry name" value="Epimerase_deHydtase"/>
</dbReference>
<dbReference type="InterPro" id="IPR029044">
    <property type="entry name" value="Nucleotide-diphossugar_trans"/>
</dbReference>
<dbReference type="GO" id="GO:0016740">
    <property type="term" value="F:transferase activity"/>
    <property type="evidence" value="ECO:0007669"/>
    <property type="project" value="UniProtKB-KW"/>
</dbReference>
<feature type="transmembrane region" description="Helical" evidence="2">
    <location>
        <begin position="916"/>
        <end position="933"/>
    </location>
</feature>
<dbReference type="PANTHER" id="PTHR43000">
    <property type="entry name" value="DTDP-D-GLUCOSE 4,6-DEHYDRATASE-RELATED"/>
    <property type="match status" value="1"/>
</dbReference>
<organism evidence="5 6">
    <name type="scientific">Rhizopogon vinicolor AM-OR11-026</name>
    <dbReference type="NCBI Taxonomy" id="1314800"/>
    <lineage>
        <taxon>Eukaryota</taxon>
        <taxon>Fungi</taxon>
        <taxon>Dikarya</taxon>
        <taxon>Basidiomycota</taxon>
        <taxon>Agaricomycotina</taxon>
        <taxon>Agaricomycetes</taxon>
        <taxon>Agaricomycetidae</taxon>
        <taxon>Boletales</taxon>
        <taxon>Suillineae</taxon>
        <taxon>Rhizopogonaceae</taxon>
        <taxon>Rhizopogon</taxon>
    </lineage>
</organism>
<keyword evidence="2" id="KW-0472">Membrane</keyword>
<dbReference type="Gene3D" id="3.90.25.10">
    <property type="entry name" value="UDP-galactose 4-epimerase, domain 1"/>
    <property type="match status" value="1"/>
</dbReference>
<dbReference type="AlphaFoldDB" id="A0A1B7NFC1"/>
<dbReference type="Pfam" id="PF00535">
    <property type="entry name" value="Glycos_transf_2"/>
    <property type="match status" value="1"/>
</dbReference>
<proteinExistence type="inferred from homology"/>
<dbReference type="Gene3D" id="3.90.550.10">
    <property type="entry name" value="Spore Coat Polysaccharide Biosynthesis Protein SpsA, Chain A"/>
    <property type="match status" value="1"/>
</dbReference>
<dbReference type="Gene3D" id="3.40.50.720">
    <property type="entry name" value="NAD(P)-binding Rossmann-like Domain"/>
    <property type="match status" value="1"/>
</dbReference>
<accession>A0A1B7NFC1</accession>
<name>A0A1B7NFC1_9AGAM</name>
<dbReference type="SUPFAM" id="SSF53448">
    <property type="entry name" value="Nucleotide-diphospho-sugar transferases"/>
    <property type="match status" value="1"/>
</dbReference>
<keyword evidence="2" id="KW-1133">Transmembrane helix</keyword>
<gene>
    <name evidence="5" type="ORF">K503DRAFT_125799</name>
</gene>
<feature type="domain" description="NAD-dependent epimerase/dehydratase" evidence="4">
    <location>
        <begin position="46"/>
        <end position="293"/>
    </location>
</feature>
<dbReference type="STRING" id="1314800.A0A1B7NFC1"/>
<dbReference type="OrthoDB" id="331544at2759"/>
<evidence type="ECO:0000259" key="4">
    <source>
        <dbReference type="Pfam" id="PF01370"/>
    </source>
</evidence>
<dbReference type="InterPro" id="IPR036291">
    <property type="entry name" value="NAD(P)-bd_dom_sf"/>
</dbReference>
<evidence type="ECO:0000313" key="6">
    <source>
        <dbReference type="Proteomes" id="UP000092154"/>
    </source>
</evidence>
<reference evidence="5 6" key="1">
    <citation type="submission" date="2016-06" db="EMBL/GenBank/DDBJ databases">
        <title>Comparative genomics of the ectomycorrhizal sister species Rhizopogon vinicolor and Rhizopogon vesiculosus (Basidiomycota: Boletales) reveals a divergence of the mating type B locus.</title>
        <authorList>
            <consortium name="DOE Joint Genome Institute"/>
            <person name="Mujic A.B."/>
            <person name="Kuo A."/>
            <person name="Tritt A."/>
            <person name="Lipzen A."/>
            <person name="Chen C."/>
            <person name="Johnson J."/>
            <person name="Sharma A."/>
            <person name="Barry K."/>
            <person name="Grigoriev I.V."/>
            <person name="Spatafora J.W."/>
        </authorList>
    </citation>
    <scope>NUCLEOTIDE SEQUENCE [LARGE SCALE GENOMIC DNA]</scope>
    <source>
        <strain evidence="5 6">AM-OR11-026</strain>
    </source>
</reference>
<comment type="similarity">
    <text evidence="1">Belongs to the NAD(P)-dependent epimerase/dehydratase family.</text>
</comment>
<dbReference type="InParanoid" id="A0A1B7NFC1"/>
<keyword evidence="2" id="KW-0812">Transmembrane</keyword>
<evidence type="ECO:0000313" key="5">
    <source>
        <dbReference type="EMBL" id="OAX43562.1"/>
    </source>
</evidence>
<dbReference type="EMBL" id="KV448136">
    <property type="protein sequence ID" value="OAX43562.1"/>
    <property type="molecule type" value="Genomic_DNA"/>
</dbReference>
<dbReference type="InterPro" id="IPR001173">
    <property type="entry name" value="Glyco_trans_2-like"/>
</dbReference>
<dbReference type="Pfam" id="PF01370">
    <property type="entry name" value="Epimerase"/>
    <property type="match status" value="1"/>
</dbReference>
<sequence length="1060" mass="118052">MELACAWTLCLYLINSEGPWPSSSNISSCSEETCTMSTNNSLRRFLVTGGNGFIGSHVARNLFKIGHYVRIADIKGTSYFNECISNEVLVGNLCDPSFCDGVVRSMDTILHFAATMGGMGAIHEGNDFIIYNDNSTMTFNLVSAAARLGVQRFFYASSACVYPTSLQHHGPTPVSLSENDVWSSGAPNPQGLYGLEKLNSELLLMQFSKKMEIRIARFHNIFGPHGAWVGGHEKVPAALLRKALAVHLDPSAQGEIEIWGDGAQLRSFLYIDNCVEAILLLIDSNCSKPVNIGSDCALTIENLAKIAVQSAGMRLADARLRYMVDSRPIGVHARNSNNEFVTKTLGWTPRIALEAGMMKTAEWIRAEMENMLDGKVRSMQTSLLRQFKTSEVVDLNKHTVTFAILLPITSRGLEAPEKSLANLRLFAQSLARTTWRDTHELGAVRFRVKIYLGIDSDDEYLQRCAENGEELNITESVLSAEGIVDVSTEICDVPRGHVCAIWRQCANRAWREGADYFVLMGDDVILLDEGWMRDVHKQFALIAQRERAPRGMGCIAFTDVTFLGMPTFPIIHRTHMDVFEGQVIPDTFVNQDGDPFLFQLYRKWGCSRMISSRISNSVGGSLPARYKQQHADGWTFGTLENAASTVNAWLATSFPTTARKMTLDIIIPSYRVQLLFLDPILALKPSPTCEPMFIIIIDDPYSPNTAKLEAKYAHRPDVRIRVNTTNLGASASRNRGMKESAAEWILFLDDDVTPQADILIETEKVVRSHPRAAGFIGNTFFPVANTIFTNAVHLAGVTHFWDIAGKMPQNESDMPWGVTANLIARRLQDGVEFDLQFPKTGGGEDIDFCRKKRDFSVAHGGEGFYPAPDVVATHPWWNEGRRSYWRFYMWSKGDGGLIKLYPNLTYVDHTPNSAELFLISATLVIFGVFTYLFTRSSIVLDVAMSLAIATAIANMVHDVYRHLWRDADRTKVLKSSLKGLGWAVAVAESALIRMASEGGRLIGLLERGEIILLGRRFDWFTGRAGEGPVNEEMRNGRQRMTLVVLFTAVLYSILSSFARR</sequence>
<feature type="domain" description="Glycosyltransferase 2-like" evidence="3">
    <location>
        <begin position="665"/>
        <end position="757"/>
    </location>
</feature>
<dbReference type="CDD" id="cd00761">
    <property type="entry name" value="Glyco_tranf_GTA_type"/>
    <property type="match status" value="1"/>
</dbReference>
<keyword evidence="5" id="KW-0808">Transferase</keyword>
<feature type="transmembrane region" description="Helical" evidence="2">
    <location>
        <begin position="1040"/>
        <end position="1058"/>
    </location>
</feature>
<dbReference type="Proteomes" id="UP000092154">
    <property type="component" value="Unassembled WGS sequence"/>
</dbReference>
<dbReference type="SUPFAM" id="SSF51735">
    <property type="entry name" value="NAD(P)-binding Rossmann-fold domains"/>
    <property type="match status" value="1"/>
</dbReference>
<evidence type="ECO:0000259" key="3">
    <source>
        <dbReference type="Pfam" id="PF00535"/>
    </source>
</evidence>
<evidence type="ECO:0000256" key="1">
    <source>
        <dbReference type="ARBA" id="ARBA00007637"/>
    </source>
</evidence>
<evidence type="ECO:0000256" key="2">
    <source>
        <dbReference type="SAM" id="Phobius"/>
    </source>
</evidence>
<protein>
    <submittedName>
        <fullName evidence="5">Glycosyltransferase family 2 protein</fullName>
    </submittedName>
</protein>